<dbReference type="EMBL" id="CP019911">
    <property type="protein sequence ID" value="AQW28742.1"/>
    <property type="molecule type" value="Genomic_DNA"/>
</dbReference>
<dbReference type="InterPro" id="IPR015813">
    <property type="entry name" value="Pyrv/PenolPyrv_kinase-like_dom"/>
</dbReference>
<gene>
    <name evidence="14" type="ORF">B0B51_01045</name>
</gene>
<organism evidence="14 15">
    <name type="scientific">blood disease bacterium A2-HR MARDI</name>
    <dbReference type="NCBI Taxonomy" id="1944648"/>
    <lineage>
        <taxon>Bacteria</taxon>
        <taxon>Pseudomonadati</taxon>
        <taxon>Pseudomonadota</taxon>
        <taxon>Betaproteobacteria</taxon>
        <taxon>Burkholderiales</taxon>
        <taxon>Burkholderiaceae</taxon>
        <taxon>Ralstonia</taxon>
        <taxon>Ralstonia solanacearum species complex</taxon>
    </lineage>
</organism>
<dbReference type="PIRSF" id="PIRSF001362">
    <property type="entry name" value="Isocit_lyase"/>
    <property type="match status" value="1"/>
</dbReference>
<evidence type="ECO:0000256" key="6">
    <source>
        <dbReference type="ARBA" id="ARBA00022532"/>
    </source>
</evidence>
<comment type="function">
    <text evidence="9">Involved in the metabolic adaptation in response to environmental changes. Catalyzes the reversible formation of succinate and glyoxylate from isocitrate, a key step of the glyoxylate cycle, which operates as an anaplerotic route for replenishing the tricarboxylic acid cycle during growth on fatty acid substrates.</text>
</comment>
<dbReference type="InterPro" id="IPR040442">
    <property type="entry name" value="Pyrv_kinase-like_dom_sf"/>
</dbReference>
<dbReference type="RefSeq" id="WP_013212673.1">
    <property type="nucleotide sequence ID" value="NZ_CP019911.1"/>
</dbReference>
<comment type="cofactor">
    <cofactor evidence="13">
        <name>Mg(2+)</name>
        <dbReference type="ChEBI" id="CHEBI:18420"/>
    </cofactor>
    <text evidence="13">Can also use Mn(2+) ion.</text>
</comment>
<keyword evidence="13" id="KW-0479">Metal-binding</keyword>
<proteinExistence type="inferred from homology"/>
<dbReference type="AlphaFoldDB" id="A0A1U9VDJ0"/>
<evidence type="ECO:0000256" key="12">
    <source>
        <dbReference type="PIRSR" id="PIRSR001362-2"/>
    </source>
</evidence>
<keyword evidence="6" id="KW-0816">Tricarboxylic acid cycle</keyword>
<feature type="binding site" evidence="12">
    <location>
        <position position="224"/>
    </location>
    <ligand>
        <name>substrate</name>
    </ligand>
</feature>
<evidence type="ECO:0000256" key="8">
    <source>
        <dbReference type="ARBA" id="ARBA00023531"/>
    </source>
</evidence>
<dbReference type="InterPro" id="IPR018523">
    <property type="entry name" value="Isocitrate_lyase_ph_CS"/>
</dbReference>
<keyword evidence="7 14" id="KW-0456">Lyase</keyword>
<feature type="binding site" evidence="12">
    <location>
        <begin position="188"/>
        <end position="189"/>
    </location>
    <ligand>
        <name>substrate</name>
    </ligand>
</feature>
<keyword evidence="13" id="KW-0460">Magnesium</keyword>
<evidence type="ECO:0000313" key="14">
    <source>
        <dbReference type="EMBL" id="AQW28742.1"/>
    </source>
</evidence>
<evidence type="ECO:0000256" key="1">
    <source>
        <dbReference type="ARBA" id="ARBA00004793"/>
    </source>
</evidence>
<dbReference type="Pfam" id="PF00463">
    <property type="entry name" value="ICL"/>
    <property type="match status" value="2"/>
</dbReference>
<evidence type="ECO:0000256" key="10">
    <source>
        <dbReference type="NCBIfam" id="TIGR01346"/>
    </source>
</evidence>
<dbReference type="EC" id="4.1.3.1" evidence="3 10"/>
<dbReference type="CDD" id="cd00377">
    <property type="entry name" value="ICL_PEPM"/>
    <property type="match status" value="1"/>
</dbReference>
<keyword evidence="5" id="KW-0329">Glyoxylate bypass</keyword>
<dbReference type="FunFam" id="3.20.20.60:FF:000005">
    <property type="entry name" value="Isocitrate lyase"/>
    <property type="match status" value="1"/>
</dbReference>
<accession>A0A1U9VDJ0</accession>
<dbReference type="GO" id="GO:0006097">
    <property type="term" value="P:glyoxylate cycle"/>
    <property type="evidence" value="ECO:0007669"/>
    <property type="project" value="UniProtKB-KW"/>
</dbReference>
<comment type="catalytic activity">
    <reaction evidence="8">
        <text>D-threo-isocitrate = glyoxylate + succinate</text>
        <dbReference type="Rhea" id="RHEA:13245"/>
        <dbReference type="ChEBI" id="CHEBI:15562"/>
        <dbReference type="ChEBI" id="CHEBI:30031"/>
        <dbReference type="ChEBI" id="CHEBI:36655"/>
        <dbReference type="EC" id="4.1.3.1"/>
    </reaction>
</comment>
<dbReference type="PANTHER" id="PTHR21631:SF3">
    <property type="entry name" value="BIFUNCTIONAL GLYOXYLATE CYCLE PROTEIN"/>
    <property type="match status" value="1"/>
</dbReference>
<dbReference type="PROSITE" id="PS00161">
    <property type="entry name" value="ISOCITRATE_LYASE"/>
    <property type="match status" value="1"/>
</dbReference>
<evidence type="ECO:0000256" key="3">
    <source>
        <dbReference type="ARBA" id="ARBA00012909"/>
    </source>
</evidence>
<dbReference type="GO" id="GO:0006099">
    <property type="term" value="P:tricarboxylic acid cycle"/>
    <property type="evidence" value="ECO:0007669"/>
    <property type="project" value="UniProtKB-UniRule"/>
</dbReference>
<evidence type="ECO:0000256" key="2">
    <source>
        <dbReference type="ARBA" id="ARBA00005704"/>
    </source>
</evidence>
<evidence type="ECO:0000256" key="11">
    <source>
        <dbReference type="PIRSR" id="PIRSR001362-1"/>
    </source>
</evidence>
<dbReference type="NCBIfam" id="TIGR01346">
    <property type="entry name" value="isocit_lyase"/>
    <property type="match status" value="1"/>
</dbReference>
<reference evidence="14 15" key="1">
    <citation type="submission" date="2017-02" db="EMBL/GenBank/DDBJ databases">
        <title>Blood Disease Bacterium A2-HR MARDI.</title>
        <authorList>
            <person name="Badrun R."/>
            <person name="Abu Bakar N."/>
            <person name="Laboh R."/>
        </authorList>
    </citation>
    <scope>NUCLEOTIDE SEQUENCE [LARGE SCALE GENOMIC DNA]</scope>
    <source>
        <strain evidence="14 15">A2-HR MARDI</strain>
    </source>
</reference>
<dbReference type="PANTHER" id="PTHR21631">
    <property type="entry name" value="ISOCITRATE LYASE/MALATE SYNTHASE"/>
    <property type="match status" value="1"/>
</dbReference>
<dbReference type="InterPro" id="IPR006254">
    <property type="entry name" value="Isocitrate_lyase"/>
</dbReference>
<evidence type="ECO:0000256" key="9">
    <source>
        <dbReference type="ARBA" id="ARBA00053855"/>
    </source>
</evidence>
<evidence type="ECO:0000256" key="7">
    <source>
        <dbReference type="ARBA" id="ARBA00023239"/>
    </source>
</evidence>
<evidence type="ECO:0000256" key="5">
    <source>
        <dbReference type="ARBA" id="ARBA00022435"/>
    </source>
</evidence>
<sequence length="434" mass="47867">MSRELEVKTLQQEWDTNPRWKGIKRGYTAEDVVRLRGSLQIEHTLARRGAEKLWSLMNNEPFVNALGALTGNQAMQQVKAGLKAIYLSGWQVAGDANSNGEMYPDQSLYSVDSVPKVVKRINNTFQRADQIQWSEGKDDIDFFAPIVADAEAGFGGVLNAFELMKAMIEAGASGVHFEDQLAAVKKCGHMGGKVLVPTREAVAKLVAARLAADVMGVPTVLIARTDAEAADLLTADVDDNDRPFCTGERTVEGFYRTKPGLQQAISRGLAYAEYADLVWCETGKPDLEYAKKFAEAIHAKFPGKMLAYNCSPSFNWKKNLDDATIAKFQKELGAMGYKFQFITLAGFHALNYSMFNLAHGYARNQMSAFVELQEAEFAAAEKGFTAVKHQREVGTGYFDAVTQTIEREASTTALKGSTEDEQFFEEKAEAKKVA</sequence>
<feature type="binding site" evidence="12">
    <location>
        <begin position="309"/>
        <end position="313"/>
    </location>
    <ligand>
        <name>substrate</name>
    </ligand>
</feature>
<feature type="binding site" evidence="12">
    <location>
        <begin position="88"/>
        <end position="90"/>
    </location>
    <ligand>
        <name>substrate</name>
    </ligand>
</feature>
<dbReference type="Proteomes" id="UP000189628">
    <property type="component" value="Chromosome"/>
</dbReference>
<evidence type="ECO:0000256" key="13">
    <source>
        <dbReference type="PIRSR" id="PIRSR001362-3"/>
    </source>
</evidence>
<feature type="binding site" evidence="12">
    <location>
        <position position="343"/>
    </location>
    <ligand>
        <name>substrate</name>
    </ligand>
</feature>
<protein>
    <recommendedName>
        <fullName evidence="4 10">Isocitrate lyase</fullName>
        <ecNumber evidence="3 10">4.1.3.1</ecNumber>
    </recommendedName>
</protein>
<feature type="active site" description="Proton acceptor" evidence="11">
    <location>
        <position position="187"/>
    </location>
</feature>
<evidence type="ECO:0000256" key="4">
    <source>
        <dbReference type="ARBA" id="ARBA00017446"/>
    </source>
</evidence>
<dbReference type="InterPro" id="IPR039556">
    <property type="entry name" value="ICL/PEPM"/>
</dbReference>
<dbReference type="GO" id="GO:0004451">
    <property type="term" value="F:isocitrate lyase activity"/>
    <property type="evidence" value="ECO:0007669"/>
    <property type="project" value="UniProtKB-UniRule"/>
</dbReference>
<name>A0A1U9VDJ0_9RALS</name>
<dbReference type="GO" id="GO:0046872">
    <property type="term" value="F:metal ion binding"/>
    <property type="evidence" value="ECO:0007669"/>
    <property type="project" value="UniProtKB-KW"/>
</dbReference>
<comment type="pathway">
    <text evidence="1">Carbohydrate metabolism; glyoxylate cycle; (S)-malate from isocitrate: step 1/2.</text>
</comment>
<dbReference type="NCBIfam" id="NF011645">
    <property type="entry name" value="PRK15063.1"/>
    <property type="match status" value="1"/>
</dbReference>
<comment type="similarity">
    <text evidence="2">Belongs to the isocitrate lyase/PEP mutase superfamily. Isocitrate lyase family.</text>
</comment>
<evidence type="ECO:0000313" key="15">
    <source>
        <dbReference type="Proteomes" id="UP000189628"/>
    </source>
</evidence>
<dbReference type="GeneID" id="97321395"/>
<dbReference type="SUPFAM" id="SSF51621">
    <property type="entry name" value="Phosphoenolpyruvate/pyruvate domain"/>
    <property type="match status" value="1"/>
</dbReference>
<feature type="binding site" evidence="13">
    <location>
        <position position="149"/>
    </location>
    <ligand>
        <name>Mg(2+)</name>
        <dbReference type="ChEBI" id="CHEBI:18420"/>
    </ligand>
</feature>
<dbReference type="Gene3D" id="3.20.20.60">
    <property type="entry name" value="Phosphoenolpyruvate-binding domains"/>
    <property type="match status" value="1"/>
</dbReference>